<gene>
    <name evidence="6" type="ORF">DX873_10345</name>
</gene>
<dbReference type="PROSITE" id="PS01124">
    <property type="entry name" value="HTH_ARAC_FAMILY_2"/>
    <property type="match status" value="1"/>
</dbReference>
<proteinExistence type="predicted"/>
<keyword evidence="1" id="KW-0805">Transcription regulation</keyword>
<evidence type="ECO:0000313" key="7">
    <source>
        <dbReference type="Proteomes" id="UP000261828"/>
    </source>
</evidence>
<feature type="transmembrane region" description="Helical" evidence="4">
    <location>
        <begin position="73"/>
        <end position="92"/>
    </location>
</feature>
<dbReference type="PANTHER" id="PTHR43280">
    <property type="entry name" value="ARAC-FAMILY TRANSCRIPTIONAL REGULATOR"/>
    <property type="match status" value="1"/>
</dbReference>
<feature type="transmembrane region" description="Helical" evidence="4">
    <location>
        <begin position="163"/>
        <end position="181"/>
    </location>
</feature>
<dbReference type="Gene3D" id="1.10.10.60">
    <property type="entry name" value="Homeodomain-like"/>
    <property type="match status" value="2"/>
</dbReference>
<feature type="transmembrane region" description="Helical" evidence="4">
    <location>
        <begin position="48"/>
        <end position="66"/>
    </location>
</feature>
<keyword evidence="7" id="KW-1185">Reference proteome</keyword>
<evidence type="ECO:0000256" key="1">
    <source>
        <dbReference type="ARBA" id="ARBA00023015"/>
    </source>
</evidence>
<evidence type="ECO:0000256" key="4">
    <source>
        <dbReference type="SAM" id="Phobius"/>
    </source>
</evidence>
<dbReference type="EMBL" id="QTJX01000002">
    <property type="protein sequence ID" value="RDY59753.1"/>
    <property type="molecule type" value="Genomic_DNA"/>
</dbReference>
<dbReference type="PANTHER" id="PTHR43280:SF29">
    <property type="entry name" value="ARAC-FAMILY TRANSCRIPTIONAL REGULATOR"/>
    <property type="match status" value="1"/>
</dbReference>
<reference evidence="6 7" key="1">
    <citation type="submission" date="2018-08" db="EMBL/GenBank/DDBJ databases">
        <title>Muricauda nanhaiensis sp. nov., isolated from seawater of the South China Sea.</title>
        <authorList>
            <person name="Dang Y."/>
        </authorList>
    </citation>
    <scope>NUCLEOTIDE SEQUENCE [LARGE SCALE GENOMIC DNA]</scope>
    <source>
        <strain evidence="6 7">SM1704</strain>
    </source>
</reference>
<evidence type="ECO:0000256" key="2">
    <source>
        <dbReference type="ARBA" id="ARBA00023125"/>
    </source>
</evidence>
<dbReference type="SUPFAM" id="SSF46689">
    <property type="entry name" value="Homeodomain-like"/>
    <property type="match status" value="1"/>
</dbReference>
<feature type="transmembrane region" description="Helical" evidence="4">
    <location>
        <begin position="98"/>
        <end position="119"/>
    </location>
</feature>
<organism evidence="6 7">
    <name type="scientific">Flagellimonas nanhaiensis</name>
    <dbReference type="NCBI Taxonomy" id="2292706"/>
    <lineage>
        <taxon>Bacteria</taxon>
        <taxon>Pseudomonadati</taxon>
        <taxon>Bacteroidota</taxon>
        <taxon>Flavobacteriia</taxon>
        <taxon>Flavobacteriales</taxon>
        <taxon>Flavobacteriaceae</taxon>
        <taxon>Flagellimonas</taxon>
    </lineage>
</organism>
<keyword evidence="4" id="KW-0472">Membrane</keyword>
<dbReference type="InterPro" id="IPR018060">
    <property type="entry name" value="HTH_AraC"/>
</dbReference>
<accession>A0A371JQP1</accession>
<keyword evidence="4" id="KW-1133">Transmembrane helix</keyword>
<feature type="transmembrane region" description="Helical" evidence="4">
    <location>
        <begin position="131"/>
        <end position="157"/>
    </location>
</feature>
<dbReference type="InterPro" id="IPR009057">
    <property type="entry name" value="Homeodomain-like_sf"/>
</dbReference>
<dbReference type="AlphaFoldDB" id="A0A371JQP1"/>
<dbReference type="PROSITE" id="PS00041">
    <property type="entry name" value="HTH_ARAC_FAMILY_1"/>
    <property type="match status" value="1"/>
</dbReference>
<name>A0A371JQP1_9FLAO</name>
<dbReference type="Proteomes" id="UP000261828">
    <property type="component" value="Unassembled WGS sequence"/>
</dbReference>
<dbReference type="GO" id="GO:0003700">
    <property type="term" value="F:DNA-binding transcription factor activity"/>
    <property type="evidence" value="ECO:0007669"/>
    <property type="project" value="InterPro"/>
</dbReference>
<comment type="caution">
    <text evidence="6">The sequence shown here is derived from an EMBL/GenBank/DDBJ whole genome shotgun (WGS) entry which is preliminary data.</text>
</comment>
<protein>
    <submittedName>
        <fullName evidence="6">AraC family transcriptional regulator</fullName>
    </submittedName>
</protein>
<dbReference type="SMART" id="SM00342">
    <property type="entry name" value="HTH_ARAC"/>
    <property type="match status" value="1"/>
</dbReference>
<keyword evidence="3" id="KW-0804">Transcription</keyword>
<dbReference type="GO" id="GO:0043565">
    <property type="term" value="F:sequence-specific DNA binding"/>
    <property type="evidence" value="ECO:0007669"/>
    <property type="project" value="InterPro"/>
</dbReference>
<dbReference type="Pfam" id="PF12833">
    <property type="entry name" value="HTH_18"/>
    <property type="match status" value="1"/>
</dbReference>
<feature type="domain" description="HTH araC/xylS-type" evidence="5">
    <location>
        <begin position="208"/>
        <end position="316"/>
    </location>
</feature>
<evidence type="ECO:0000313" key="6">
    <source>
        <dbReference type="EMBL" id="RDY59753.1"/>
    </source>
</evidence>
<dbReference type="InterPro" id="IPR018062">
    <property type="entry name" value="HTH_AraC-typ_CS"/>
</dbReference>
<sequence>MLKSKGVSVLNKLLGLLCFCFGLLVMNTYLNLSGLISSIPFFQDISNNSMWFCGPALYLYVIHYGYKTRTNLILLNTLPFLIPASINIFLEWPWFEQIIPFVAYIQISLYLFLALKFLVLNYSSAKQFYNWILPSILVFAVILLTNFVLSILLLAGIEVLPNAVLQSFTTFLALPIFFLAYKEMNAKHDLGIVPEKYRSTYISNEKSSLYLEMIESAMKQDKLFLQPKLTLQSFSQHLNVPPKYVSQTINQNLGISFTEYLIGFRIEEVKSKLMDPNNAHLTIYGMAQDSGFNSASRFNFLFKKHTGYTPKEFQKLHSA</sequence>
<evidence type="ECO:0000256" key="3">
    <source>
        <dbReference type="ARBA" id="ARBA00023163"/>
    </source>
</evidence>
<evidence type="ECO:0000259" key="5">
    <source>
        <dbReference type="PROSITE" id="PS01124"/>
    </source>
</evidence>
<keyword evidence="4" id="KW-0812">Transmembrane</keyword>
<keyword evidence="2" id="KW-0238">DNA-binding</keyword>